<organism evidence="2 3">
    <name type="scientific">Achlya hypogyna</name>
    <name type="common">Oomycete</name>
    <name type="synonym">Protoachlya hypogyna</name>
    <dbReference type="NCBI Taxonomy" id="1202772"/>
    <lineage>
        <taxon>Eukaryota</taxon>
        <taxon>Sar</taxon>
        <taxon>Stramenopiles</taxon>
        <taxon>Oomycota</taxon>
        <taxon>Saprolegniomycetes</taxon>
        <taxon>Saprolegniales</taxon>
        <taxon>Achlyaceae</taxon>
        <taxon>Achlya</taxon>
    </lineage>
</organism>
<dbReference type="OrthoDB" id="105717at2759"/>
<name>A0A1V9YLR1_ACHHY</name>
<evidence type="ECO:0000313" key="2">
    <source>
        <dbReference type="EMBL" id="OQR86659.1"/>
    </source>
</evidence>
<sequence>MTPDHRLHVSADAPLPRLHHPHGAPEAHRPQPITHDHRPPPLQHDPRAQYEHRPQYDQRSPHTSPSPSEQQQVYPLRRENDAYYVKPHNVDPTSPTAVWRARRREEAAAGGAPYPPPDATSYGRGSRNDAYYVADWRQESSGHERASSRKRVEHALRSHARNYDELLLIISAIDEELLHISSNSKMQYFDSAMDFQRTLESGCTSYRL</sequence>
<dbReference type="Proteomes" id="UP000243579">
    <property type="component" value="Unassembled WGS sequence"/>
</dbReference>
<proteinExistence type="predicted"/>
<evidence type="ECO:0000256" key="1">
    <source>
        <dbReference type="SAM" id="MobiDB-lite"/>
    </source>
</evidence>
<reference evidence="2 3" key="1">
    <citation type="journal article" date="2014" name="Genome Biol. Evol.">
        <title>The secreted proteins of Achlya hypogyna and Thraustotheca clavata identify the ancestral oomycete secretome and reveal gene acquisitions by horizontal gene transfer.</title>
        <authorList>
            <person name="Misner I."/>
            <person name="Blouin N."/>
            <person name="Leonard G."/>
            <person name="Richards T.A."/>
            <person name="Lane C.E."/>
        </authorList>
    </citation>
    <scope>NUCLEOTIDE SEQUENCE [LARGE SCALE GENOMIC DNA]</scope>
    <source>
        <strain evidence="2 3">ATCC 48635</strain>
    </source>
</reference>
<gene>
    <name evidence="2" type="ORF">ACHHYP_10332</name>
</gene>
<evidence type="ECO:0000313" key="3">
    <source>
        <dbReference type="Proteomes" id="UP000243579"/>
    </source>
</evidence>
<keyword evidence="3" id="KW-1185">Reference proteome</keyword>
<protein>
    <submittedName>
        <fullName evidence="2">Uncharacterized protein</fullName>
    </submittedName>
</protein>
<feature type="compositionally biased region" description="Basic and acidic residues" evidence="1">
    <location>
        <begin position="23"/>
        <end position="60"/>
    </location>
</feature>
<dbReference type="EMBL" id="JNBR01001491">
    <property type="protein sequence ID" value="OQR86659.1"/>
    <property type="molecule type" value="Genomic_DNA"/>
</dbReference>
<feature type="compositionally biased region" description="Polar residues" evidence="1">
    <location>
        <begin position="61"/>
        <end position="73"/>
    </location>
</feature>
<comment type="caution">
    <text evidence="2">The sequence shown here is derived from an EMBL/GenBank/DDBJ whole genome shotgun (WGS) entry which is preliminary data.</text>
</comment>
<dbReference type="AlphaFoldDB" id="A0A1V9YLR1"/>
<accession>A0A1V9YLR1</accession>
<feature type="region of interest" description="Disordered" evidence="1">
    <location>
        <begin position="1"/>
        <end position="126"/>
    </location>
</feature>